<evidence type="ECO:0000313" key="2">
    <source>
        <dbReference type="Proteomes" id="UP001501578"/>
    </source>
</evidence>
<dbReference type="RefSeq" id="WP_343951618.1">
    <property type="nucleotide sequence ID" value="NZ_BAAAHQ010000021.1"/>
</dbReference>
<dbReference type="InterPro" id="IPR025566">
    <property type="entry name" value="DUF4331"/>
</dbReference>
<dbReference type="Proteomes" id="UP001501578">
    <property type="component" value="Unassembled WGS sequence"/>
</dbReference>
<dbReference type="EMBL" id="BAAAHQ010000021">
    <property type="protein sequence ID" value="GAA0934602.1"/>
    <property type="molecule type" value="Genomic_DNA"/>
</dbReference>
<protein>
    <recommendedName>
        <fullName evidence="3">DUF4331 domain-containing protein</fullName>
    </recommendedName>
</protein>
<dbReference type="Pfam" id="PF14224">
    <property type="entry name" value="DUF4331"/>
    <property type="match status" value="2"/>
</dbReference>
<name>A0ABP4ACG1_9ACTN</name>
<keyword evidence="2" id="KW-1185">Reference proteome</keyword>
<comment type="caution">
    <text evidence="1">The sequence shown here is derived from an EMBL/GenBank/DDBJ whole genome shotgun (WGS) entry which is preliminary data.</text>
</comment>
<organism evidence="1 2">
    <name type="scientific">Nonomuraea longicatena</name>
    <dbReference type="NCBI Taxonomy" id="83682"/>
    <lineage>
        <taxon>Bacteria</taxon>
        <taxon>Bacillati</taxon>
        <taxon>Actinomycetota</taxon>
        <taxon>Actinomycetes</taxon>
        <taxon>Streptosporangiales</taxon>
        <taxon>Streptosporangiaceae</taxon>
        <taxon>Nonomuraea</taxon>
    </lineage>
</organism>
<evidence type="ECO:0008006" key="3">
    <source>
        <dbReference type="Google" id="ProtNLM"/>
    </source>
</evidence>
<reference evidence="2" key="1">
    <citation type="journal article" date="2019" name="Int. J. Syst. Evol. Microbiol.">
        <title>The Global Catalogue of Microorganisms (GCM) 10K type strain sequencing project: providing services to taxonomists for standard genome sequencing and annotation.</title>
        <authorList>
            <consortium name="The Broad Institute Genomics Platform"/>
            <consortium name="The Broad Institute Genome Sequencing Center for Infectious Disease"/>
            <person name="Wu L."/>
            <person name="Ma J."/>
        </authorList>
    </citation>
    <scope>NUCLEOTIDE SEQUENCE [LARGE SCALE GENOMIC DNA]</scope>
    <source>
        <strain evidence="2">JCM 11136</strain>
    </source>
</reference>
<sequence length="321" mass="34844">MSHHLSGPNLRPPAGDARLDLTDVFAFQAPGRPGHTVLIMDVNSFAFDPGGQPHPYPGAVYRLDVDGDGDDRADVAFSFVFSEPRDGAQTVTVHYATGEQARSPEAAGDVVLRDVPVTFGAQPYVAEEGWLTFAAGLRSDPFFADLEGIGNDFTWTGRDTIADNNVIGIVLEVPDQILGNGPRIGLWGRVTVERDGRWVSVDRGAHPSLTAYFNAEDAKDEYNAGNPEDDVLKYRDLWVKVLEHTGGYTAEAAADALRTVLPDVLHFDRSKPAAYPNGRRLDDDVTDARLQMISNGRIQGDGIGPHTDLLPVFPYLGPPHS</sequence>
<accession>A0ABP4ACG1</accession>
<gene>
    <name evidence="1" type="ORF">GCM10009560_42000</name>
</gene>
<evidence type="ECO:0000313" key="1">
    <source>
        <dbReference type="EMBL" id="GAA0934602.1"/>
    </source>
</evidence>
<proteinExistence type="predicted"/>